<feature type="domain" description="TGF-beta family profile" evidence="5">
    <location>
        <begin position="80"/>
        <end position="190"/>
    </location>
</feature>
<comment type="subcellular location">
    <subcellularLocation>
        <location evidence="1">Secreted</location>
    </subcellularLocation>
</comment>
<dbReference type="Gene3D" id="2.10.90.10">
    <property type="entry name" value="Cystine-knot cytokines"/>
    <property type="match status" value="1"/>
</dbReference>
<proteinExistence type="inferred from homology"/>
<evidence type="ECO:0000256" key="4">
    <source>
        <dbReference type="SAM" id="SignalP"/>
    </source>
</evidence>
<dbReference type="Pfam" id="PF00019">
    <property type="entry name" value="TGF_beta"/>
    <property type="match status" value="1"/>
</dbReference>
<keyword evidence="3" id="KW-0339">Growth factor</keyword>
<sequence>MFKHFKSIKLNILFLSSLFSLIFCLSDVVSGCRKSSLPKDILDEIRINQFLYEFNKTIFETPGRLISNFNLTSLKVDTQRKRRSNFECDGDNGKSCCKKTLMINLHKAGFKFVVSPVTIDIGNCVGSCILNDNQFPNAKLLRKAGIITKEKSSCCFPDIFERKEFIIYINDEGIYEKVFDHLFVKTCRCT</sequence>
<keyword evidence="2" id="KW-0964">Secreted</keyword>
<dbReference type="GO" id="GO:0005576">
    <property type="term" value="C:extracellular region"/>
    <property type="evidence" value="ECO:0007669"/>
    <property type="project" value="UniProtKB-SubCell"/>
</dbReference>
<feature type="signal peptide" evidence="4">
    <location>
        <begin position="1"/>
        <end position="24"/>
    </location>
</feature>
<dbReference type="Proteomes" id="UP000038045">
    <property type="component" value="Unplaced"/>
</dbReference>
<keyword evidence="6" id="KW-1185">Reference proteome</keyword>
<reference evidence="7" key="1">
    <citation type="submission" date="2017-02" db="UniProtKB">
        <authorList>
            <consortium name="WormBaseParasite"/>
        </authorList>
    </citation>
    <scope>IDENTIFICATION</scope>
</reference>
<comment type="similarity">
    <text evidence="3">Belongs to the TGF-beta family.</text>
</comment>
<evidence type="ECO:0000256" key="3">
    <source>
        <dbReference type="RuleBase" id="RU000354"/>
    </source>
</evidence>
<dbReference type="SMART" id="SM00204">
    <property type="entry name" value="TGFB"/>
    <property type="match status" value="1"/>
</dbReference>
<evidence type="ECO:0000313" key="6">
    <source>
        <dbReference type="Proteomes" id="UP000038045"/>
    </source>
</evidence>
<dbReference type="WBParaSite" id="PTRK_0000742100.1">
    <property type="protein sequence ID" value="PTRK_0000742100.1"/>
    <property type="gene ID" value="PTRK_0000742100"/>
</dbReference>
<evidence type="ECO:0000256" key="2">
    <source>
        <dbReference type="ARBA" id="ARBA00022525"/>
    </source>
</evidence>
<organism evidence="6 7">
    <name type="scientific">Parastrongyloides trichosuri</name>
    <name type="common">Possum-specific nematode worm</name>
    <dbReference type="NCBI Taxonomy" id="131310"/>
    <lineage>
        <taxon>Eukaryota</taxon>
        <taxon>Metazoa</taxon>
        <taxon>Ecdysozoa</taxon>
        <taxon>Nematoda</taxon>
        <taxon>Chromadorea</taxon>
        <taxon>Rhabditida</taxon>
        <taxon>Tylenchina</taxon>
        <taxon>Panagrolaimomorpha</taxon>
        <taxon>Strongyloidoidea</taxon>
        <taxon>Strongyloididae</taxon>
        <taxon>Parastrongyloides</taxon>
    </lineage>
</organism>
<name>A0A0N4ZHM3_PARTI</name>
<feature type="chain" id="PRO_5005891879" evidence="4">
    <location>
        <begin position="25"/>
        <end position="190"/>
    </location>
</feature>
<dbReference type="STRING" id="131310.A0A0N4ZHM3"/>
<protein>
    <submittedName>
        <fullName evidence="7">TGF_BETA_2 domain-containing protein</fullName>
    </submittedName>
</protein>
<dbReference type="GO" id="GO:0008083">
    <property type="term" value="F:growth factor activity"/>
    <property type="evidence" value="ECO:0007669"/>
    <property type="project" value="UniProtKB-KW"/>
</dbReference>
<dbReference type="AlphaFoldDB" id="A0A0N4ZHM3"/>
<accession>A0A0N4ZHM3</accession>
<evidence type="ECO:0000256" key="1">
    <source>
        <dbReference type="ARBA" id="ARBA00004613"/>
    </source>
</evidence>
<dbReference type="SUPFAM" id="SSF57501">
    <property type="entry name" value="Cystine-knot cytokines"/>
    <property type="match status" value="1"/>
</dbReference>
<dbReference type="InterPro" id="IPR029034">
    <property type="entry name" value="Cystine-knot_cytokine"/>
</dbReference>
<dbReference type="CDD" id="cd13756">
    <property type="entry name" value="TGF_beta_BMPs_GDFs"/>
    <property type="match status" value="1"/>
</dbReference>
<evidence type="ECO:0000313" key="7">
    <source>
        <dbReference type="WBParaSite" id="PTRK_0000742100.1"/>
    </source>
</evidence>
<dbReference type="PROSITE" id="PS51362">
    <property type="entry name" value="TGF_BETA_2"/>
    <property type="match status" value="1"/>
</dbReference>
<evidence type="ECO:0000259" key="5">
    <source>
        <dbReference type="PROSITE" id="PS51362"/>
    </source>
</evidence>
<dbReference type="InterPro" id="IPR001839">
    <property type="entry name" value="TGF-b_C"/>
</dbReference>
<keyword evidence="4" id="KW-0732">Signal</keyword>